<dbReference type="Proteomes" id="UP000244722">
    <property type="component" value="Unassembled WGS sequence"/>
</dbReference>
<evidence type="ECO:0000313" key="2">
    <source>
        <dbReference type="EMBL" id="PUU80268.1"/>
    </source>
</evidence>
<keyword evidence="1" id="KW-0472">Membrane</keyword>
<feature type="transmembrane region" description="Helical" evidence="1">
    <location>
        <begin position="9"/>
        <end position="26"/>
    </location>
</feature>
<keyword evidence="1" id="KW-0812">Transmembrane</keyword>
<gene>
    <name evidence="2" type="ORF">B9Z19DRAFT_1079874</name>
</gene>
<proteinExistence type="predicted"/>
<evidence type="ECO:0000256" key="1">
    <source>
        <dbReference type="SAM" id="Phobius"/>
    </source>
</evidence>
<reference evidence="2 3" key="1">
    <citation type="submission" date="2017-04" db="EMBL/GenBank/DDBJ databases">
        <title>Draft genome sequence of Tuber borchii Vittad., a whitish edible truffle.</title>
        <authorList>
            <consortium name="DOE Joint Genome Institute"/>
            <person name="Murat C."/>
            <person name="Kuo A."/>
            <person name="Barry K.W."/>
            <person name="Clum A."/>
            <person name="Dockter R.B."/>
            <person name="Fauchery L."/>
            <person name="Iotti M."/>
            <person name="Kohler A."/>
            <person name="Labutti K."/>
            <person name="Lindquist E.A."/>
            <person name="Lipzen A."/>
            <person name="Ohm R.A."/>
            <person name="Wang M."/>
            <person name="Grigoriev I.V."/>
            <person name="Zambonelli A."/>
            <person name="Martin F.M."/>
        </authorList>
    </citation>
    <scope>NUCLEOTIDE SEQUENCE [LARGE SCALE GENOMIC DNA]</scope>
    <source>
        <strain evidence="2 3">Tbo3840</strain>
    </source>
</reference>
<accession>A0A2T6ZXR2</accession>
<dbReference type="EMBL" id="NESQ01000069">
    <property type="protein sequence ID" value="PUU80268.1"/>
    <property type="molecule type" value="Genomic_DNA"/>
</dbReference>
<comment type="caution">
    <text evidence="2">The sequence shown here is derived from an EMBL/GenBank/DDBJ whole genome shotgun (WGS) entry which is preliminary data.</text>
</comment>
<dbReference type="AlphaFoldDB" id="A0A2T6ZXR2"/>
<evidence type="ECO:0000313" key="3">
    <source>
        <dbReference type="Proteomes" id="UP000244722"/>
    </source>
</evidence>
<feature type="transmembrane region" description="Helical" evidence="1">
    <location>
        <begin position="32"/>
        <end position="52"/>
    </location>
</feature>
<organism evidence="2 3">
    <name type="scientific">Tuber borchii</name>
    <name type="common">White truffle</name>
    <dbReference type="NCBI Taxonomy" id="42251"/>
    <lineage>
        <taxon>Eukaryota</taxon>
        <taxon>Fungi</taxon>
        <taxon>Dikarya</taxon>
        <taxon>Ascomycota</taxon>
        <taxon>Pezizomycotina</taxon>
        <taxon>Pezizomycetes</taxon>
        <taxon>Pezizales</taxon>
        <taxon>Tuberaceae</taxon>
        <taxon>Tuber</taxon>
    </lineage>
</organism>
<keyword evidence="1" id="KW-1133">Transmembrane helix</keyword>
<keyword evidence="3" id="KW-1185">Reference proteome</keyword>
<protein>
    <submittedName>
        <fullName evidence="2">Uncharacterized protein</fullName>
    </submittedName>
</protein>
<name>A0A2T6ZXR2_TUBBO</name>
<sequence length="53" mass="6000">MGLGELSRVFLRLAVFSLCLTVMIMMENGGFGGFFFLCLRMVGLCGFFLFFFL</sequence>